<keyword evidence="1" id="KW-1133">Transmembrane helix</keyword>
<evidence type="ECO:0000313" key="3">
    <source>
        <dbReference type="Proteomes" id="UP000000393"/>
    </source>
</evidence>
<dbReference type="EMBL" id="CP002086">
    <property type="protein sequence ID" value="ADJ29555.1"/>
    <property type="molecule type" value="Genomic_DNA"/>
</dbReference>
<dbReference type="STRING" id="105559.Nwat_2796"/>
<dbReference type="KEGG" id="nwa:Nwat_2796"/>
<evidence type="ECO:0000313" key="2">
    <source>
        <dbReference type="EMBL" id="ADJ29555.1"/>
    </source>
</evidence>
<protein>
    <submittedName>
        <fullName evidence="2">Uncharacterized protein</fullName>
    </submittedName>
</protein>
<name>D8KBA8_NITWC</name>
<keyword evidence="1" id="KW-0812">Transmembrane</keyword>
<feature type="transmembrane region" description="Helical" evidence="1">
    <location>
        <begin position="26"/>
        <end position="46"/>
    </location>
</feature>
<dbReference type="AlphaFoldDB" id="D8KBA8"/>
<proteinExistence type="predicted"/>
<dbReference type="RefSeq" id="WP_013221620.1">
    <property type="nucleotide sequence ID" value="NC_014315.1"/>
</dbReference>
<accession>D8KBA8</accession>
<keyword evidence="1" id="KW-0472">Membrane</keyword>
<dbReference type="Proteomes" id="UP000000393">
    <property type="component" value="Chromosome"/>
</dbReference>
<evidence type="ECO:0000256" key="1">
    <source>
        <dbReference type="SAM" id="Phobius"/>
    </source>
</evidence>
<sequence>MAQSKKENKKQKKSLSDRLLEPMSRFIVSLTWGILLVVVVFVIYLVTQASQL</sequence>
<organism evidence="2 3">
    <name type="scientific">Nitrosococcus watsoni (strain C-113)</name>
    <dbReference type="NCBI Taxonomy" id="105559"/>
    <lineage>
        <taxon>Bacteria</taxon>
        <taxon>Pseudomonadati</taxon>
        <taxon>Pseudomonadota</taxon>
        <taxon>Gammaproteobacteria</taxon>
        <taxon>Chromatiales</taxon>
        <taxon>Chromatiaceae</taxon>
        <taxon>Nitrosococcus</taxon>
    </lineage>
</organism>
<keyword evidence="3" id="KW-1185">Reference proteome</keyword>
<dbReference type="HOGENOM" id="CLU_3082324_0_0_6"/>
<reference evidence="2 3" key="1">
    <citation type="submission" date="2010-06" db="EMBL/GenBank/DDBJ databases">
        <title>Complete sequence of chromosome of Nitrosococcus watsoni C-113.</title>
        <authorList>
            <consortium name="US DOE Joint Genome Institute"/>
            <person name="Lucas S."/>
            <person name="Copeland A."/>
            <person name="Lapidus A."/>
            <person name="Cheng J.-F."/>
            <person name="Bruce D."/>
            <person name="Goodwin L."/>
            <person name="Pitluck S."/>
            <person name="Malfatti S.A."/>
            <person name="Chain P.S.G."/>
            <person name="Land M."/>
            <person name="Hauser L."/>
            <person name="Kyrpides N."/>
            <person name="Ivanova N."/>
            <person name="Cambell M.A."/>
            <person name="Heidelberg J.F."/>
            <person name="Klotz M.G."/>
            <person name="Woyke T."/>
        </authorList>
    </citation>
    <scope>NUCLEOTIDE SEQUENCE [LARGE SCALE GENOMIC DNA]</scope>
    <source>
        <strain evidence="2 3">C-113</strain>
    </source>
</reference>
<gene>
    <name evidence="2" type="ordered locus">Nwat_2796</name>
</gene>